<evidence type="ECO:0000256" key="10">
    <source>
        <dbReference type="ARBA" id="ARBA00025198"/>
    </source>
</evidence>
<keyword evidence="13" id="KW-1003">Cell membrane</keyword>
<keyword evidence="13" id="KW-0997">Cell inner membrane</keyword>
<evidence type="ECO:0000256" key="4">
    <source>
        <dbReference type="ARBA" id="ARBA00022692"/>
    </source>
</evidence>
<dbReference type="OrthoDB" id="466272at2"/>
<evidence type="ECO:0000256" key="12">
    <source>
        <dbReference type="ARBA" id="ARBA00037847"/>
    </source>
</evidence>
<dbReference type="InterPro" id="IPR002146">
    <property type="entry name" value="ATP_synth_b/b'su_bac/chlpt"/>
</dbReference>
<dbReference type="GO" id="GO:0005886">
    <property type="term" value="C:plasma membrane"/>
    <property type="evidence" value="ECO:0007669"/>
    <property type="project" value="UniProtKB-SubCell"/>
</dbReference>
<dbReference type="HAMAP" id="MF_01398">
    <property type="entry name" value="ATP_synth_b_bprime"/>
    <property type="match status" value="1"/>
</dbReference>
<evidence type="ECO:0000256" key="6">
    <source>
        <dbReference type="ARBA" id="ARBA00022989"/>
    </source>
</evidence>
<keyword evidence="5 13" id="KW-0375">Hydrogen ion transport</keyword>
<sequence length="267" mass="30371">MLIDWFTVAAQAINFFLLVWLLKRYLYKPILHAIDAREQRIKAQLADGAAQQEKAESEREKFHSKNEKFEQERAKLMHKAIAEADNEHQRLVEKARQDAQAERLKYEQNLALDAHKLKHTLSSKAAQEVLAITRKTLKDLASANLEEQVVAVFIKTLNELTAPVKAGITQALKATSGTEPALVRSAFDVPQKLRIKIQEAIKTMFHADMDLQFETKQDLICGIELIASGQKLAWSIDDYLLTLEKNIDTLLEADKQSPRESDEARKI</sequence>
<keyword evidence="6 13" id="KW-1133">Transmembrane helix</keyword>
<keyword evidence="15" id="KW-1185">Reference proteome</keyword>
<keyword evidence="4 13" id="KW-0812">Transmembrane</keyword>
<evidence type="ECO:0000256" key="3">
    <source>
        <dbReference type="ARBA" id="ARBA00022547"/>
    </source>
</evidence>
<feature type="transmembrane region" description="Helical" evidence="13">
    <location>
        <begin position="6"/>
        <end position="22"/>
    </location>
</feature>
<protein>
    <recommendedName>
        <fullName evidence="13">ATP synthase subunit b</fullName>
    </recommendedName>
    <alternativeName>
        <fullName evidence="13">ATP synthase F(0) sector subunit b</fullName>
    </alternativeName>
    <alternativeName>
        <fullName evidence="13">ATPase subunit I</fullName>
    </alternativeName>
    <alternativeName>
        <fullName evidence="13">F-type ATPase subunit b</fullName>
        <shortName evidence="13">F-ATPase subunit b</shortName>
    </alternativeName>
</protein>
<comment type="function">
    <text evidence="11">Component of the F(0) channel, it forms part of the peripheral stalk, linking F(1) to F(0). The b'-subunit is a diverged and duplicated form of b found in plants and photosynthetic bacteria.</text>
</comment>
<comment type="subcellular location">
    <subcellularLocation>
        <location evidence="13">Cell inner membrane</location>
        <topology evidence="13">Single-pass membrane protein</topology>
    </subcellularLocation>
    <subcellularLocation>
        <location evidence="12">Endomembrane system</location>
        <topology evidence="12">Single-pass membrane protein</topology>
    </subcellularLocation>
</comment>
<dbReference type="GO" id="GO:0046933">
    <property type="term" value="F:proton-transporting ATP synthase activity, rotational mechanism"/>
    <property type="evidence" value="ECO:0007669"/>
    <property type="project" value="UniProtKB-UniRule"/>
</dbReference>
<name>G4QN36_GLANF</name>
<dbReference type="eggNOG" id="COG0711">
    <property type="taxonomic scope" value="Bacteria"/>
</dbReference>
<evidence type="ECO:0000256" key="7">
    <source>
        <dbReference type="ARBA" id="ARBA00023065"/>
    </source>
</evidence>
<dbReference type="AlphaFoldDB" id="G4QN36"/>
<dbReference type="GO" id="GO:0046961">
    <property type="term" value="F:proton-transporting ATPase activity, rotational mechanism"/>
    <property type="evidence" value="ECO:0007669"/>
    <property type="project" value="TreeGrafter"/>
</dbReference>
<dbReference type="PANTHER" id="PTHR33445:SF2">
    <property type="entry name" value="ATP SYNTHASE SUBUNIT B', CHLOROPLASTIC"/>
    <property type="match status" value="1"/>
</dbReference>
<evidence type="ECO:0000256" key="13">
    <source>
        <dbReference type="HAMAP-Rule" id="MF_01398"/>
    </source>
</evidence>
<comment type="similarity">
    <text evidence="1 13">Belongs to the ATPase B chain family.</text>
</comment>
<dbReference type="STRING" id="1085623.GNIT_3361"/>
<organism evidence="14 15">
    <name type="scientific">Glaciecola nitratireducens (strain JCM 12485 / KCTC 12276 / FR1064)</name>
    <dbReference type="NCBI Taxonomy" id="1085623"/>
    <lineage>
        <taxon>Bacteria</taxon>
        <taxon>Pseudomonadati</taxon>
        <taxon>Pseudomonadota</taxon>
        <taxon>Gammaproteobacteria</taxon>
        <taxon>Alteromonadales</taxon>
        <taxon>Alteromonadaceae</taxon>
        <taxon>Brumicola</taxon>
    </lineage>
</organism>
<accession>G4QN36</accession>
<dbReference type="InterPro" id="IPR050059">
    <property type="entry name" value="ATP_synthase_B_chain"/>
</dbReference>
<evidence type="ECO:0000313" key="14">
    <source>
        <dbReference type="EMBL" id="AEP31455.1"/>
    </source>
</evidence>
<keyword evidence="7 13" id="KW-0406">Ion transport</keyword>
<evidence type="ECO:0000256" key="1">
    <source>
        <dbReference type="ARBA" id="ARBA00005513"/>
    </source>
</evidence>
<dbReference type="CDD" id="cd06503">
    <property type="entry name" value="ATP-synt_Fo_b"/>
    <property type="match status" value="1"/>
</dbReference>
<evidence type="ECO:0000256" key="8">
    <source>
        <dbReference type="ARBA" id="ARBA00023136"/>
    </source>
</evidence>
<keyword evidence="2 13" id="KW-0813">Transport</keyword>
<dbReference type="HOGENOM" id="CLU_070737_0_0_6"/>
<reference evidence="14 15" key="1">
    <citation type="journal article" date="2011" name="J. Bacteriol.">
        <title>Complete genome sequence of seawater bacterium Glaciecola nitratireducens FR1064T.</title>
        <authorList>
            <person name="Bian F."/>
            <person name="Qin Q.L."/>
            <person name="Xie B.B."/>
            <person name="Shu Y.L."/>
            <person name="Zhang X.Y."/>
            <person name="Yu Y."/>
            <person name="Chen B."/>
            <person name="Chen X.L."/>
            <person name="Zhou B.C."/>
            <person name="Zhang Y.Z."/>
        </authorList>
    </citation>
    <scope>NUCLEOTIDE SEQUENCE [LARGE SCALE GENOMIC DNA]</scope>
    <source>
        <strain evidence="15">JCM 12485 / KCTC 12276 / FR1064</strain>
    </source>
</reference>
<evidence type="ECO:0000256" key="9">
    <source>
        <dbReference type="ARBA" id="ARBA00023310"/>
    </source>
</evidence>
<evidence type="ECO:0000313" key="15">
    <source>
        <dbReference type="Proteomes" id="UP000009282"/>
    </source>
</evidence>
<keyword evidence="3 13" id="KW-0138">CF(0)</keyword>
<comment type="subunit">
    <text evidence="13">F-type ATPases have 2 components, F(1) - the catalytic core - and F(0) - the membrane proton channel. F(1) has five subunits: alpha(3), beta(3), gamma(1), delta(1), epsilon(1). F(0) has three main subunits: a(1), b(2) and c(10-14). The alpha and beta chains form an alternating ring which encloses part of the gamma chain. F(1) is attached to F(0) by a central stalk formed by the gamma and epsilon chains, while a peripheral stalk is formed by the delta and b chains.</text>
</comment>
<dbReference type="EMBL" id="CP003060">
    <property type="protein sequence ID" value="AEP31455.1"/>
    <property type="molecule type" value="Genomic_DNA"/>
</dbReference>
<dbReference type="GO" id="GO:0045259">
    <property type="term" value="C:proton-transporting ATP synthase complex"/>
    <property type="evidence" value="ECO:0007669"/>
    <property type="project" value="UniProtKB-KW"/>
</dbReference>
<comment type="function">
    <text evidence="10 13">F(1)F(0) ATP synthase produces ATP from ADP in the presence of a proton or sodium gradient. F-type ATPases consist of two structural domains, F(1) containing the extramembraneous catalytic core and F(0) containing the membrane proton channel, linked together by a central stalk and a peripheral stalk. During catalysis, ATP synthesis in the catalytic domain of F(1) is coupled via a rotary mechanism of the central stalk subunits to proton translocation.</text>
</comment>
<dbReference type="KEGG" id="gni:GNIT_3361"/>
<evidence type="ECO:0000256" key="2">
    <source>
        <dbReference type="ARBA" id="ARBA00022448"/>
    </source>
</evidence>
<keyword evidence="9 13" id="KW-0066">ATP synthesis</keyword>
<dbReference type="Proteomes" id="UP000009282">
    <property type="component" value="Chromosome"/>
</dbReference>
<keyword evidence="8 13" id="KW-0472">Membrane</keyword>
<evidence type="ECO:0000256" key="5">
    <source>
        <dbReference type="ARBA" id="ARBA00022781"/>
    </source>
</evidence>
<proteinExistence type="inferred from homology"/>
<dbReference type="NCBIfam" id="TIGR03321">
    <property type="entry name" value="alt_F1F0_F0_B"/>
    <property type="match status" value="1"/>
</dbReference>
<dbReference type="PANTHER" id="PTHR33445">
    <property type="entry name" value="ATP SYNTHASE SUBUNIT B', CHLOROPLASTIC"/>
    <property type="match status" value="1"/>
</dbReference>
<dbReference type="RefSeq" id="WP_014110326.1">
    <property type="nucleotide sequence ID" value="NC_016041.1"/>
</dbReference>
<dbReference type="Pfam" id="PF00430">
    <property type="entry name" value="ATP-synt_B"/>
    <property type="match status" value="1"/>
</dbReference>
<gene>
    <name evidence="13" type="primary">atpF</name>
    <name evidence="14" type="ordered locus">GNIT_3361</name>
</gene>
<dbReference type="InterPro" id="IPR017707">
    <property type="entry name" value="Alt_ATP_synth_F0_bsu"/>
</dbReference>
<evidence type="ECO:0000256" key="11">
    <source>
        <dbReference type="ARBA" id="ARBA00025614"/>
    </source>
</evidence>
<dbReference type="GO" id="GO:0012505">
    <property type="term" value="C:endomembrane system"/>
    <property type="evidence" value="ECO:0007669"/>
    <property type="project" value="UniProtKB-SubCell"/>
</dbReference>